<dbReference type="Gene3D" id="3.30.70.660">
    <property type="entry name" value="Pseudouridine synthase I, catalytic domain, C-terminal subdomain"/>
    <property type="match status" value="1"/>
</dbReference>
<keyword evidence="4" id="KW-0904">Protein phosphatase</keyword>
<dbReference type="InterPro" id="IPR020422">
    <property type="entry name" value="TYR_PHOSPHATASE_DUAL_dom"/>
</dbReference>
<dbReference type="GO" id="GO:0003723">
    <property type="term" value="F:RNA binding"/>
    <property type="evidence" value="ECO:0007669"/>
    <property type="project" value="InterPro"/>
</dbReference>
<dbReference type="InterPro" id="IPR000387">
    <property type="entry name" value="Tyr_Pase_dom"/>
</dbReference>
<dbReference type="eggNOG" id="KOG1716">
    <property type="taxonomic scope" value="Eukaryota"/>
</dbReference>
<dbReference type="SUPFAM" id="SSF55120">
    <property type="entry name" value="Pseudouridine synthase"/>
    <property type="match status" value="1"/>
</dbReference>
<dbReference type="InParanoid" id="T1HHD0"/>
<name>T1HHD0_RHOPR</name>
<dbReference type="Pfam" id="PF01416">
    <property type="entry name" value="PseudoU_synth_1"/>
    <property type="match status" value="1"/>
</dbReference>
<dbReference type="Gene3D" id="3.90.190.10">
    <property type="entry name" value="Protein tyrosine phosphatase superfamily"/>
    <property type="match status" value="1"/>
</dbReference>
<dbReference type="GO" id="GO:0005737">
    <property type="term" value="C:cytoplasm"/>
    <property type="evidence" value="ECO:0007669"/>
    <property type="project" value="TreeGrafter"/>
</dbReference>
<dbReference type="GO" id="GO:0008579">
    <property type="term" value="F:JUN kinase phosphatase activity"/>
    <property type="evidence" value="ECO:0007669"/>
    <property type="project" value="TreeGrafter"/>
</dbReference>
<dbReference type="InterPro" id="IPR016130">
    <property type="entry name" value="Tyr_Pase_AS"/>
</dbReference>
<evidence type="ECO:0000256" key="3">
    <source>
        <dbReference type="ARBA" id="ARBA00022801"/>
    </source>
</evidence>
<reference evidence="8" key="1">
    <citation type="submission" date="2015-05" db="UniProtKB">
        <authorList>
            <consortium name="EnsemblMetazoa"/>
        </authorList>
    </citation>
    <scope>IDENTIFICATION</scope>
</reference>
<dbReference type="Gene3D" id="3.30.70.580">
    <property type="entry name" value="Pseudouridine synthase I, catalytic domain, N-terminal subdomain"/>
    <property type="match status" value="1"/>
</dbReference>
<dbReference type="InterPro" id="IPR020097">
    <property type="entry name" value="PsdUridine_synth_TruA_a/b_dom"/>
</dbReference>
<dbReference type="SMART" id="SM00195">
    <property type="entry name" value="DSPc"/>
    <property type="match status" value="1"/>
</dbReference>
<dbReference type="STRING" id="13249.T1HHD0"/>
<evidence type="ECO:0000259" key="6">
    <source>
        <dbReference type="PROSITE" id="PS50054"/>
    </source>
</evidence>
<dbReference type="InterPro" id="IPR000340">
    <property type="entry name" value="Dual-sp_phosphatase_cat-dom"/>
</dbReference>
<dbReference type="Proteomes" id="UP000015103">
    <property type="component" value="Unassembled WGS sequence"/>
</dbReference>
<dbReference type="InterPro" id="IPR020094">
    <property type="entry name" value="TruA/RsuA/RluB/E/F_N"/>
</dbReference>
<dbReference type="PANTHER" id="PTHR46377:SF1">
    <property type="entry name" value="DUAL SPECIFICITY PROTEIN PHOSPHATASE 19"/>
    <property type="match status" value="1"/>
</dbReference>
<accession>T1HHD0</accession>
<dbReference type="CDD" id="cd14498">
    <property type="entry name" value="DSP"/>
    <property type="match status" value="1"/>
</dbReference>
<dbReference type="Pfam" id="PF00782">
    <property type="entry name" value="DSPc"/>
    <property type="match status" value="1"/>
</dbReference>
<dbReference type="InterPro" id="IPR029021">
    <property type="entry name" value="Prot-tyrosine_phosphatase-like"/>
</dbReference>
<feature type="domain" description="Tyrosine specific protein phosphatases" evidence="7">
    <location>
        <begin position="418"/>
        <end position="472"/>
    </location>
</feature>
<dbReference type="VEuPathDB" id="VectorBase:RPRC003453"/>
<dbReference type="HOGENOM" id="CLU_564143_0_0_1"/>
<dbReference type="OMA" id="ETTVTYM"/>
<keyword evidence="9" id="KW-1185">Reference proteome</keyword>
<dbReference type="PROSITE" id="PS50054">
    <property type="entry name" value="TYR_PHOSPHATASE_DUAL"/>
    <property type="match status" value="1"/>
</dbReference>
<comment type="similarity">
    <text evidence="1">Belongs to the tRNA pseudouridine synthase TruA family.</text>
</comment>
<keyword evidence="3" id="KW-0378">Hydrolase</keyword>
<evidence type="ECO:0000313" key="8">
    <source>
        <dbReference type="EnsemblMetazoa" id="RPRC003453-PA"/>
    </source>
</evidence>
<proteinExistence type="inferred from homology"/>
<dbReference type="PROSITE" id="PS00383">
    <property type="entry name" value="TYR_PHOSPHATASE_1"/>
    <property type="match status" value="1"/>
</dbReference>
<feature type="domain" description="Tyrosine-protein phosphatase" evidence="6">
    <location>
        <begin position="350"/>
        <end position="486"/>
    </location>
</feature>
<evidence type="ECO:0000256" key="5">
    <source>
        <dbReference type="ARBA" id="ARBA00023235"/>
    </source>
</evidence>
<dbReference type="InterPro" id="IPR001406">
    <property type="entry name" value="PsdUridine_synth_TruA"/>
</dbReference>
<evidence type="ECO:0000259" key="7">
    <source>
        <dbReference type="PROSITE" id="PS50056"/>
    </source>
</evidence>
<dbReference type="InterPro" id="IPR020095">
    <property type="entry name" value="PsdUridine_synth_TruA_C"/>
</dbReference>
<dbReference type="HAMAP" id="MF_00171">
    <property type="entry name" value="TruA"/>
    <property type="match status" value="1"/>
</dbReference>
<keyword evidence="2" id="KW-0819">tRNA processing</keyword>
<evidence type="ECO:0000256" key="2">
    <source>
        <dbReference type="ARBA" id="ARBA00022694"/>
    </source>
</evidence>
<evidence type="ECO:0000256" key="1">
    <source>
        <dbReference type="ARBA" id="ARBA00009375"/>
    </source>
</evidence>
<dbReference type="eggNOG" id="KOG4393">
    <property type="taxonomic scope" value="Eukaryota"/>
</dbReference>
<evidence type="ECO:0000256" key="4">
    <source>
        <dbReference type="ARBA" id="ARBA00022912"/>
    </source>
</evidence>
<dbReference type="EMBL" id="ACPB03009329">
    <property type="status" value="NOT_ANNOTATED_CDS"/>
    <property type="molecule type" value="Genomic_DNA"/>
</dbReference>
<keyword evidence="5" id="KW-0413">Isomerase</keyword>
<dbReference type="PROSITE" id="PS50056">
    <property type="entry name" value="TYR_PHOSPHATASE_2"/>
    <property type="match status" value="1"/>
</dbReference>
<dbReference type="SUPFAM" id="SSF52799">
    <property type="entry name" value="(Phosphotyrosine protein) phosphatases II"/>
    <property type="match status" value="1"/>
</dbReference>
<dbReference type="AlphaFoldDB" id="T1HHD0"/>
<dbReference type="PANTHER" id="PTHR46377">
    <property type="entry name" value="DUAL SPECIFICITY PROTEIN PHOSPHATASE 19"/>
    <property type="match status" value="1"/>
</dbReference>
<sequence length="486" mass="55863">MKRYLIYFSYLGTQFRGLQKQYKKGVPIYETETIQSILELGLKNLKKRPLNDPVIYPASRTDQGVHALCTAAHVDLEFNEDVLYSYHIIRNLNTFLTKRKYDIRILNARVVPKHFSARYSVVKKRYTYRFAVLKPDVLPDIPNKKHLLPIPIIEKNRCLFMFNPAFNHDLVKETAKLFIGLKDFRSFMSRISSRPDVITERFIESLELKQGQPLLQSNESDYYNFWEISCSGKSFLYKQVRRIVGVLLAVGQGRVSSDEVQQMLNNPVDNPWIERAVVVPGYGLYLTSVEYSEEDLLSDVKKRKNLSHTTTTLMYEDGRVYLQEFKDGNEFKTQLSSGHGYIVDTKPDLQVAQIIPGLFLGSQDPVMDEELLLMHGITHVLSIGIEVAHSPTNRLSYNFVQAFDLPEFDITSIFERCFEFIDSVLEAEGSVYVHCNAGVSRSPAVIIAYLIKQHSLTYEKALAKIKEIRPSISLNPGFVNQLKTYE</sequence>
<dbReference type="GO" id="GO:0009982">
    <property type="term" value="F:pseudouridine synthase activity"/>
    <property type="evidence" value="ECO:0007669"/>
    <property type="project" value="InterPro"/>
</dbReference>
<dbReference type="EnsemblMetazoa" id="RPRC003453-RA">
    <property type="protein sequence ID" value="RPRC003453-PA"/>
    <property type="gene ID" value="RPRC003453"/>
</dbReference>
<dbReference type="FunCoup" id="T1HHD0">
    <property type="interactions" value="508"/>
</dbReference>
<dbReference type="InterPro" id="IPR020103">
    <property type="entry name" value="PsdUridine_synth_cat_dom_sf"/>
</dbReference>
<dbReference type="GO" id="GO:0001522">
    <property type="term" value="P:pseudouridine synthesis"/>
    <property type="evidence" value="ECO:0007669"/>
    <property type="project" value="InterPro"/>
</dbReference>
<evidence type="ECO:0000313" key="9">
    <source>
        <dbReference type="Proteomes" id="UP000015103"/>
    </source>
</evidence>
<dbReference type="GO" id="GO:0008033">
    <property type="term" value="P:tRNA processing"/>
    <property type="evidence" value="ECO:0007669"/>
    <property type="project" value="UniProtKB-KW"/>
</dbReference>
<protein>
    <submittedName>
        <fullName evidence="8">tRNA pseudouridine synthase</fullName>
    </submittedName>
</protein>
<organism evidence="8 9">
    <name type="scientific">Rhodnius prolixus</name>
    <name type="common">Triatomid bug</name>
    <dbReference type="NCBI Taxonomy" id="13249"/>
    <lineage>
        <taxon>Eukaryota</taxon>
        <taxon>Metazoa</taxon>
        <taxon>Ecdysozoa</taxon>
        <taxon>Arthropoda</taxon>
        <taxon>Hexapoda</taxon>
        <taxon>Insecta</taxon>
        <taxon>Pterygota</taxon>
        <taxon>Neoptera</taxon>
        <taxon>Paraneoptera</taxon>
        <taxon>Hemiptera</taxon>
        <taxon>Heteroptera</taxon>
        <taxon>Panheteroptera</taxon>
        <taxon>Cimicomorpha</taxon>
        <taxon>Reduviidae</taxon>
        <taxon>Triatominae</taxon>
        <taxon>Rhodnius</taxon>
    </lineage>
</organism>